<reference evidence="1 2" key="1">
    <citation type="submission" date="2018-12" db="EMBL/GenBank/DDBJ databases">
        <authorList>
            <consortium name="Pathogen Informatics"/>
        </authorList>
    </citation>
    <scope>NUCLEOTIDE SEQUENCE [LARGE SCALE GENOMIC DNA]</scope>
    <source>
        <strain evidence="1 2">NCTC129</strain>
    </source>
</reference>
<name>A0A447N6G0_SALET</name>
<dbReference type="GO" id="GO:0071111">
    <property type="term" value="F:cyclic-guanylate-specific phosphodiesterase activity"/>
    <property type="evidence" value="ECO:0007669"/>
    <property type="project" value="UniProtKB-EC"/>
</dbReference>
<dbReference type="EMBL" id="LR134140">
    <property type="protein sequence ID" value="VDZ98893.1"/>
    <property type="molecule type" value="Genomic_DNA"/>
</dbReference>
<gene>
    <name evidence="1" type="primary">yfgF_2</name>
    <name evidence="1" type="ORF">NCTC129_05188</name>
</gene>
<sequence>MSASTRCQGHDLVLRLNTESHQQRIEALDKHIKQFPVYLGWTAATAACRRELLLRAFSG</sequence>
<evidence type="ECO:0000313" key="1">
    <source>
        <dbReference type="EMBL" id="VDZ98893.1"/>
    </source>
</evidence>
<protein>
    <submittedName>
        <fullName evidence="1">Cyclic di-GMP phosphodiesterase</fullName>
        <ecNumber evidence="1">3.1.4.52</ecNumber>
    </submittedName>
</protein>
<keyword evidence="1" id="KW-0378">Hydrolase</keyword>
<organism evidence="1 2">
    <name type="scientific">Salmonella enterica I</name>
    <dbReference type="NCBI Taxonomy" id="59201"/>
    <lineage>
        <taxon>Bacteria</taxon>
        <taxon>Pseudomonadati</taxon>
        <taxon>Pseudomonadota</taxon>
        <taxon>Gammaproteobacteria</taxon>
        <taxon>Enterobacterales</taxon>
        <taxon>Enterobacteriaceae</taxon>
        <taxon>Salmonella</taxon>
    </lineage>
</organism>
<accession>A0A447N6G0</accession>
<evidence type="ECO:0000313" key="2">
    <source>
        <dbReference type="Proteomes" id="UP000282086"/>
    </source>
</evidence>
<proteinExistence type="predicted"/>
<dbReference type="AlphaFoldDB" id="A0A447N6G0"/>
<dbReference type="Proteomes" id="UP000282086">
    <property type="component" value="Chromosome"/>
</dbReference>
<dbReference type="EC" id="3.1.4.52" evidence="1"/>